<evidence type="ECO:0000256" key="7">
    <source>
        <dbReference type="ARBA" id="ARBA00023065"/>
    </source>
</evidence>
<protein>
    <submittedName>
        <fullName evidence="13">Cadmium, cobalt and zinc/H(+)-K(+) antiporter</fullName>
    </submittedName>
</protein>
<feature type="transmembrane region" description="Helical" evidence="10">
    <location>
        <begin position="167"/>
        <end position="186"/>
    </location>
</feature>
<keyword evidence="7" id="KW-0406">Ion transport</keyword>
<keyword evidence="5" id="KW-0864">Zinc transport</keyword>
<dbReference type="SUPFAM" id="SSF160240">
    <property type="entry name" value="Cation efflux protein cytoplasmic domain-like"/>
    <property type="match status" value="1"/>
</dbReference>
<evidence type="ECO:0000259" key="12">
    <source>
        <dbReference type="Pfam" id="PF16916"/>
    </source>
</evidence>
<dbReference type="PANTHER" id="PTHR11562">
    <property type="entry name" value="CATION EFFLUX PROTEIN/ ZINC TRANSPORTER"/>
    <property type="match status" value="1"/>
</dbReference>
<evidence type="ECO:0000313" key="14">
    <source>
        <dbReference type="Proteomes" id="UP000320839"/>
    </source>
</evidence>
<accession>A0A518FVY9</accession>
<dbReference type="Gene3D" id="1.20.1510.10">
    <property type="entry name" value="Cation efflux protein transmembrane domain"/>
    <property type="match status" value="1"/>
</dbReference>
<dbReference type="InterPro" id="IPR027469">
    <property type="entry name" value="Cation_efflux_TMD_sf"/>
</dbReference>
<feature type="transmembrane region" description="Helical" evidence="10">
    <location>
        <begin position="198"/>
        <end position="222"/>
    </location>
</feature>
<dbReference type="GO" id="GO:0005385">
    <property type="term" value="F:zinc ion transmembrane transporter activity"/>
    <property type="evidence" value="ECO:0007669"/>
    <property type="project" value="TreeGrafter"/>
</dbReference>
<evidence type="ECO:0000259" key="11">
    <source>
        <dbReference type="Pfam" id="PF01545"/>
    </source>
</evidence>
<dbReference type="SUPFAM" id="SSF161111">
    <property type="entry name" value="Cation efflux protein transmembrane domain-like"/>
    <property type="match status" value="1"/>
</dbReference>
<comment type="similarity">
    <text evidence="2">Belongs to the cation diffusion facilitator (CDF) transporter (TC 2.A.4) family. SLC30A subfamily.</text>
</comment>
<evidence type="ECO:0000256" key="10">
    <source>
        <dbReference type="SAM" id="Phobius"/>
    </source>
</evidence>
<sequence length="388" mass="43073">MPSGSASSSRRRCLNGDLQKISTNRASDPQLNHRSVIVQRVSTRQSEVGLFLNEALVERKRSEGFMSQATEHEHTGESHAGHSHGLTHSDSLQGVSTSRLIWAIVLNQLLTVGQVVAGIYSGSVALLSDAAHNFNDANALLIAYIARRISQKEANERFTFGYRRAEMIGALINLTLLAIVGLYLIYEGVTRFFEPEHVIGSVMAYTAILALVVDVGSALLLWSMSKGSLNVRAAFFHNIVDALGSIAVLIGAGAILWLGWVWVDPLITLLISGYILWEVYKMLPQAMRMLMEGTPADIDVSALIERIEATGDVVEIHHLHLWELDEEHRALEAHVVIRKEDAGKMEVIKHQIKELLLAEFEIQHTTLEFELDGDQENHCHDTRVIAEH</sequence>
<feature type="transmembrane region" description="Helical" evidence="10">
    <location>
        <begin position="234"/>
        <end position="260"/>
    </location>
</feature>
<dbReference type="InterPro" id="IPR050681">
    <property type="entry name" value="CDF/SLC30A"/>
</dbReference>
<proteinExistence type="inferred from homology"/>
<keyword evidence="3" id="KW-0813">Transport</keyword>
<evidence type="ECO:0000256" key="9">
    <source>
        <dbReference type="SAM" id="MobiDB-lite"/>
    </source>
</evidence>
<feature type="transmembrane region" description="Helical" evidence="10">
    <location>
        <begin position="266"/>
        <end position="283"/>
    </location>
</feature>
<keyword evidence="4 10" id="KW-0812">Transmembrane</keyword>
<dbReference type="InterPro" id="IPR058533">
    <property type="entry name" value="Cation_efflux_TM"/>
</dbReference>
<dbReference type="GO" id="GO:0005886">
    <property type="term" value="C:plasma membrane"/>
    <property type="evidence" value="ECO:0007669"/>
    <property type="project" value="TreeGrafter"/>
</dbReference>
<dbReference type="InterPro" id="IPR036837">
    <property type="entry name" value="Cation_efflux_CTD_sf"/>
</dbReference>
<reference evidence="13 14" key="1">
    <citation type="submission" date="2019-02" db="EMBL/GenBank/DDBJ databases">
        <title>Deep-cultivation of Planctomycetes and their phenomic and genomic characterization uncovers novel biology.</title>
        <authorList>
            <person name="Wiegand S."/>
            <person name="Jogler M."/>
            <person name="Boedeker C."/>
            <person name="Pinto D."/>
            <person name="Vollmers J."/>
            <person name="Rivas-Marin E."/>
            <person name="Kohn T."/>
            <person name="Peeters S.H."/>
            <person name="Heuer A."/>
            <person name="Rast P."/>
            <person name="Oberbeckmann S."/>
            <person name="Bunk B."/>
            <person name="Jeske O."/>
            <person name="Meyerdierks A."/>
            <person name="Storesund J.E."/>
            <person name="Kallscheuer N."/>
            <person name="Luecker S."/>
            <person name="Lage O.M."/>
            <person name="Pohl T."/>
            <person name="Merkel B.J."/>
            <person name="Hornburger P."/>
            <person name="Mueller R.-W."/>
            <person name="Bruemmer F."/>
            <person name="Labrenz M."/>
            <person name="Spormann A.M."/>
            <person name="Op den Camp H."/>
            <person name="Overmann J."/>
            <person name="Amann R."/>
            <person name="Jetten M.S.M."/>
            <person name="Mascher T."/>
            <person name="Medema M.H."/>
            <person name="Devos D.P."/>
            <person name="Kaster A.-K."/>
            <person name="Ovreas L."/>
            <person name="Rohde M."/>
            <person name="Galperin M.Y."/>
            <person name="Jogler C."/>
        </authorList>
    </citation>
    <scope>NUCLEOTIDE SEQUENCE [LARGE SCALE GENOMIC DNA]</scope>
    <source>
        <strain evidence="13 14">Pan153</strain>
    </source>
</reference>
<feature type="region of interest" description="Disordered" evidence="9">
    <location>
        <begin position="68"/>
        <end position="88"/>
    </location>
</feature>
<evidence type="ECO:0000256" key="6">
    <source>
        <dbReference type="ARBA" id="ARBA00022989"/>
    </source>
</evidence>
<feature type="domain" description="Cation efflux protein cytoplasmic" evidence="12">
    <location>
        <begin position="295"/>
        <end position="370"/>
    </location>
</feature>
<dbReference type="EMBL" id="CP036317">
    <property type="protein sequence ID" value="QDV20460.1"/>
    <property type="molecule type" value="Genomic_DNA"/>
</dbReference>
<evidence type="ECO:0000256" key="2">
    <source>
        <dbReference type="ARBA" id="ARBA00008873"/>
    </source>
</evidence>
<evidence type="ECO:0000256" key="1">
    <source>
        <dbReference type="ARBA" id="ARBA00004141"/>
    </source>
</evidence>
<dbReference type="PANTHER" id="PTHR11562:SF17">
    <property type="entry name" value="RE54080P-RELATED"/>
    <property type="match status" value="1"/>
</dbReference>
<keyword evidence="8 10" id="KW-0472">Membrane</keyword>
<dbReference type="InterPro" id="IPR027470">
    <property type="entry name" value="Cation_efflux_CTD"/>
</dbReference>
<dbReference type="Pfam" id="PF01545">
    <property type="entry name" value="Cation_efflux"/>
    <property type="match status" value="1"/>
</dbReference>
<dbReference type="AlphaFoldDB" id="A0A518FVY9"/>
<dbReference type="Proteomes" id="UP000320839">
    <property type="component" value="Chromosome"/>
</dbReference>
<dbReference type="Pfam" id="PF16916">
    <property type="entry name" value="ZT_dimer"/>
    <property type="match status" value="1"/>
</dbReference>
<evidence type="ECO:0000256" key="4">
    <source>
        <dbReference type="ARBA" id="ARBA00022692"/>
    </source>
</evidence>
<keyword evidence="6 10" id="KW-1133">Transmembrane helix</keyword>
<gene>
    <name evidence="13" type="primary">czcD</name>
    <name evidence="13" type="ORF">Pan153_51350</name>
</gene>
<evidence type="ECO:0000256" key="3">
    <source>
        <dbReference type="ARBA" id="ARBA00022448"/>
    </source>
</evidence>
<comment type="subcellular location">
    <subcellularLocation>
        <location evidence="1">Membrane</location>
        <topology evidence="1">Multi-pass membrane protein</topology>
    </subcellularLocation>
</comment>
<name>A0A518FVY9_9PLAN</name>
<evidence type="ECO:0000256" key="5">
    <source>
        <dbReference type="ARBA" id="ARBA00022906"/>
    </source>
</evidence>
<keyword evidence="5" id="KW-0862">Zinc</keyword>
<evidence type="ECO:0000256" key="8">
    <source>
        <dbReference type="ARBA" id="ARBA00023136"/>
    </source>
</evidence>
<organism evidence="13 14">
    <name type="scientific">Gimesia panareensis</name>
    <dbReference type="NCBI Taxonomy" id="2527978"/>
    <lineage>
        <taxon>Bacteria</taxon>
        <taxon>Pseudomonadati</taxon>
        <taxon>Planctomycetota</taxon>
        <taxon>Planctomycetia</taxon>
        <taxon>Planctomycetales</taxon>
        <taxon>Planctomycetaceae</taxon>
        <taxon>Gimesia</taxon>
    </lineage>
</organism>
<dbReference type="InterPro" id="IPR002524">
    <property type="entry name" value="Cation_efflux"/>
</dbReference>
<evidence type="ECO:0000313" key="13">
    <source>
        <dbReference type="EMBL" id="QDV20460.1"/>
    </source>
</evidence>
<dbReference type="NCBIfam" id="TIGR01297">
    <property type="entry name" value="CDF"/>
    <property type="match status" value="1"/>
</dbReference>
<feature type="domain" description="Cation efflux protein transmembrane" evidence="11">
    <location>
        <begin position="100"/>
        <end position="291"/>
    </location>
</feature>
<feature type="compositionally biased region" description="Basic and acidic residues" evidence="9">
    <location>
        <begin position="70"/>
        <end position="80"/>
    </location>
</feature>